<dbReference type="Pfam" id="PF13460">
    <property type="entry name" value="NAD_binding_10"/>
    <property type="match status" value="1"/>
</dbReference>
<keyword evidence="3" id="KW-1185">Reference proteome</keyword>
<dbReference type="RefSeq" id="WP_214056550.1">
    <property type="nucleotide sequence ID" value="NZ_BAAAHS010000176.1"/>
</dbReference>
<sequence>MSQNPTPLPETPRTILVTGARGYVGSRLVPALLDRGHTVVATASSPPKPGAFPWEDRVEWRVMQATEPADVRAAVQGVDAVCYLVHGLDRPDFTDRDRVAAHAMREAVDEAGVERVVYLSGLVPDVARDHLSAHLSSRLEVEEILDQASCSTLSMRAGVVVGAGSTSFEIIRQVSSLLLVQPVPTWLDHQVQPIAVSDTLTMLVHALEHDDVEGSVDVGGPDILRYTDFLAMFCAAAGLFRVRLRIPLVPTALVARAAPLLLTAPASTVASLVESLRHDMVCAPDRHWVLPTAQTPLAVAVEQSLHPDHPGSGGRPAEALLDGDAAWTDRRLLVEKLTGLSLPVPAVVRASAATGLNPARRLARLLG</sequence>
<dbReference type="PANTHER" id="PTHR12126:SF11">
    <property type="entry name" value="NADH DEHYDROGENASE [UBIQUINONE] 1 ALPHA SUBCOMPLEX SUBUNIT 9, MITOCHONDRIAL"/>
    <property type="match status" value="1"/>
</dbReference>
<accession>A0ABX8EPE1</accession>
<gene>
    <name evidence="2" type="ORF">ENKNEFLB_03530</name>
</gene>
<protein>
    <submittedName>
        <fullName evidence="2">3 beta-hydroxysteroid dehydrogenase/Delta 5--&gt;4-isomerase</fullName>
    </submittedName>
</protein>
<dbReference type="InterPro" id="IPR016040">
    <property type="entry name" value="NAD(P)-bd_dom"/>
</dbReference>
<name>A0ABX8EPE1_9ACTN</name>
<organism evidence="2 3">
    <name type="scientific">Nocardioides aquaticus</name>
    <dbReference type="NCBI Taxonomy" id="160826"/>
    <lineage>
        <taxon>Bacteria</taxon>
        <taxon>Bacillati</taxon>
        <taxon>Actinomycetota</taxon>
        <taxon>Actinomycetes</taxon>
        <taxon>Propionibacteriales</taxon>
        <taxon>Nocardioidaceae</taxon>
        <taxon>Nocardioides</taxon>
    </lineage>
</organism>
<reference evidence="2 3" key="1">
    <citation type="submission" date="2021-05" db="EMBL/GenBank/DDBJ databases">
        <title>Complete genome of Nocardioides aquaticus KCTC 9944T isolated from meromictic and hypersaline Ekho Lake, Antarctica.</title>
        <authorList>
            <person name="Hwang K."/>
            <person name="Kim K.M."/>
            <person name="Choe H."/>
        </authorList>
    </citation>
    <scope>NUCLEOTIDE SEQUENCE [LARGE SCALE GENOMIC DNA]</scope>
    <source>
        <strain evidence="2 3">KCTC 9944</strain>
    </source>
</reference>
<evidence type="ECO:0000313" key="3">
    <source>
        <dbReference type="Proteomes" id="UP000679307"/>
    </source>
</evidence>
<evidence type="ECO:0000259" key="1">
    <source>
        <dbReference type="Pfam" id="PF13460"/>
    </source>
</evidence>
<dbReference type="EMBL" id="CP075371">
    <property type="protein sequence ID" value="QVT81122.1"/>
    <property type="molecule type" value="Genomic_DNA"/>
</dbReference>
<dbReference type="InterPro" id="IPR051207">
    <property type="entry name" value="ComplexI_NDUFA9_subunit"/>
</dbReference>
<dbReference type="SUPFAM" id="SSF51735">
    <property type="entry name" value="NAD(P)-binding Rossmann-fold domains"/>
    <property type="match status" value="1"/>
</dbReference>
<dbReference type="Proteomes" id="UP000679307">
    <property type="component" value="Chromosome"/>
</dbReference>
<evidence type="ECO:0000313" key="2">
    <source>
        <dbReference type="EMBL" id="QVT81122.1"/>
    </source>
</evidence>
<dbReference type="Gene3D" id="3.40.50.720">
    <property type="entry name" value="NAD(P)-binding Rossmann-like Domain"/>
    <property type="match status" value="1"/>
</dbReference>
<feature type="domain" description="NAD(P)-binding" evidence="1">
    <location>
        <begin position="19"/>
        <end position="122"/>
    </location>
</feature>
<dbReference type="PANTHER" id="PTHR12126">
    <property type="entry name" value="NADH-UBIQUINONE OXIDOREDUCTASE 39 KDA SUBUNIT-RELATED"/>
    <property type="match status" value="1"/>
</dbReference>
<dbReference type="InterPro" id="IPR036291">
    <property type="entry name" value="NAD(P)-bd_dom_sf"/>
</dbReference>
<proteinExistence type="predicted"/>